<dbReference type="SUPFAM" id="SSF53613">
    <property type="entry name" value="Ribokinase-like"/>
    <property type="match status" value="1"/>
</dbReference>
<dbReference type="Gene3D" id="3.40.1190.20">
    <property type="match status" value="1"/>
</dbReference>
<sequence>MSNTTTTKPITIHPLSLESHDQPRVLCFGEALIHRINRPDTENKANTQDRPGGTPASVACGVTRLGTPASFLGRIGDDPLGRQLLELFERRRVSTPALQTDPKRPTRVARLQRKPGGDLCLDDFLGDRGQGFADSAVVPATLAESVKPLLREARWLLISTNALVGGPSAMALDLLLKRATAQGLGIALDIDWCPGFWGLAPDAAPSAEVLRRFRPLGEKATLILASVEEAEAFFSSADPATIHGALAKRPAVLATGRNGTVHWCMGGRQGTLVPDEQHPPSHPLGVREAFTAALLDGLCRRPDLLEAPAPGGAGVAGPGPIEDLLRFASACATLVGRTEGAIEPQPRREAVKALLKA</sequence>
<dbReference type="InterPro" id="IPR050306">
    <property type="entry name" value="PfkB_Carbo_kinase"/>
</dbReference>
<dbReference type="Pfam" id="PF00294">
    <property type="entry name" value="PfkB"/>
    <property type="match status" value="1"/>
</dbReference>
<evidence type="ECO:0000313" key="7">
    <source>
        <dbReference type="EMBL" id="MEA5390770.1"/>
    </source>
</evidence>
<gene>
    <name evidence="7" type="ORF">VB738_05780</name>
</gene>
<keyword evidence="2" id="KW-0808">Transferase</keyword>
<evidence type="ECO:0000256" key="5">
    <source>
        <dbReference type="ARBA" id="ARBA00022840"/>
    </source>
</evidence>
<dbReference type="EMBL" id="JAYGHX010000002">
    <property type="protein sequence ID" value="MEA5390770.1"/>
    <property type="molecule type" value="Genomic_DNA"/>
</dbReference>
<comment type="caution">
    <text evidence="7">The sequence shown here is derived from an EMBL/GenBank/DDBJ whole genome shotgun (WGS) entry which is preliminary data.</text>
</comment>
<dbReference type="InterPro" id="IPR029056">
    <property type="entry name" value="Ribokinase-like"/>
</dbReference>
<dbReference type="GO" id="GO:0016301">
    <property type="term" value="F:kinase activity"/>
    <property type="evidence" value="ECO:0007669"/>
    <property type="project" value="UniProtKB-KW"/>
</dbReference>
<organism evidence="7 8">
    <name type="scientific">Cyanobium gracile UHCC 0139</name>
    <dbReference type="NCBI Taxonomy" id="3110308"/>
    <lineage>
        <taxon>Bacteria</taxon>
        <taxon>Bacillati</taxon>
        <taxon>Cyanobacteriota</taxon>
        <taxon>Cyanophyceae</taxon>
        <taxon>Synechococcales</taxon>
        <taxon>Prochlorococcaceae</taxon>
        <taxon>Cyanobium</taxon>
    </lineage>
</organism>
<keyword evidence="4 7" id="KW-0418">Kinase</keyword>
<keyword evidence="5" id="KW-0067">ATP-binding</keyword>
<evidence type="ECO:0000256" key="3">
    <source>
        <dbReference type="ARBA" id="ARBA00022741"/>
    </source>
</evidence>
<keyword evidence="8" id="KW-1185">Reference proteome</keyword>
<feature type="domain" description="Carbohydrate kinase PfkB" evidence="6">
    <location>
        <begin position="24"/>
        <end position="346"/>
    </location>
</feature>
<dbReference type="RefSeq" id="WP_323304836.1">
    <property type="nucleotide sequence ID" value="NZ_JAYGHX010000002.1"/>
</dbReference>
<name>A0ABU5RSP4_9CYAN</name>
<dbReference type="PANTHER" id="PTHR43085:SF1">
    <property type="entry name" value="PSEUDOURIDINE KINASE-RELATED"/>
    <property type="match status" value="1"/>
</dbReference>
<evidence type="ECO:0000256" key="1">
    <source>
        <dbReference type="ARBA" id="ARBA00010688"/>
    </source>
</evidence>
<evidence type="ECO:0000256" key="4">
    <source>
        <dbReference type="ARBA" id="ARBA00022777"/>
    </source>
</evidence>
<evidence type="ECO:0000256" key="2">
    <source>
        <dbReference type="ARBA" id="ARBA00022679"/>
    </source>
</evidence>
<evidence type="ECO:0000259" key="6">
    <source>
        <dbReference type="Pfam" id="PF00294"/>
    </source>
</evidence>
<reference evidence="7 8" key="1">
    <citation type="submission" date="2023-12" db="EMBL/GenBank/DDBJ databases">
        <title>Baltic Sea Cyanobacteria.</title>
        <authorList>
            <person name="Delbaje E."/>
            <person name="Fewer D.P."/>
            <person name="Shishido T.K."/>
        </authorList>
    </citation>
    <scope>NUCLEOTIDE SEQUENCE [LARGE SCALE GENOMIC DNA]</scope>
    <source>
        <strain evidence="7 8">UHCC 0139</strain>
    </source>
</reference>
<evidence type="ECO:0000313" key="8">
    <source>
        <dbReference type="Proteomes" id="UP001304461"/>
    </source>
</evidence>
<accession>A0ABU5RSP4</accession>
<dbReference type="InterPro" id="IPR011611">
    <property type="entry name" value="PfkB_dom"/>
</dbReference>
<proteinExistence type="inferred from homology"/>
<dbReference type="PANTHER" id="PTHR43085">
    <property type="entry name" value="HEXOKINASE FAMILY MEMBER"/>
    <property type="match status" value="1"/>
</dbReference>
<keyword evidence="3" id="KW-0547">Nucleotide-binding</keyword>
<protein>
    <submittedName>
        <fullName evidence="7">PfkB family carbohydrate kinase</fullName>
    </submittedName>
</protein>
<comment type="similarity">
    <text evidence="1">Belongs to the carbohydrate kinase PfkB family.</text>
</comment>
<dbReference type="Proteomes" id="UP001304461">
    <property type="component" value="Unassembled WGS sequence"/>
</dbReference>